<gene>
    <name evidence="2" type="ORF">NLU14_21845</name>
</gene>
<protein>
    <submittedName>
        <fullName evidence="2">TonB-dependent receptor plug domain-containing protein</fullName>
    </submittedName>
</protein>
<feature type="non-terminal residue" evidence="2">
    <location>
        <position position="1"/>
    </location>
</feature>
<dbReference type="RefSeq" id="WP_275710570.1">
    <property type="nucleotide sequence ID" value="NZ_JANCMW010000157.1"/>
</dbReference>
<dbReference type="Gene3D" id="2.170.130.10">
    <property type="entry name" value="TonB-dependent receptor, plug domain"/>
    <property type="match status" value="1"/>
</dbReference>
<sequence length="90" mass="9583">GFQAPTPLTVLTQQDIQNTSPTNNIADFVNQMPQLAGSTKPANSRLNLSNGSAGINALNMRNLGEGRVLVLLDGRRSVGSTIYGWVDINT</sequence>
<evidence type="ECO:0000313" key="2">
    <source>
        <dbReference type="EMBL" id="MDF0752871.1"/>
    </source>
</evidence>
<evidence type="ECO:0000313" key="3">
    <source>
        <dbReference type="Proteomes" id="UP001143391"/>
    </source>
</evidence>
<dbReference type="InterPro" id="IPR012910">
    <property type="entry name" value="Plug_dom"/>
</dbReference>
<dbReference type="EMBL" id="JANCMW010000157">
    <property type="protein sequence ID" value="MDF0752871.1"/>
    <property type="molecule type" value="Genomic_DNA"/>
</dbReference>
<evidence type="ECO:0000259" key="1">
    <source>
        <dbReference type="Pfam" id="PF07715"/>
    </source>
</evidence>
<feature type="non-terminal residue" evidence="2">
    <location>
        <position position="90"/>
    </location>
</feature>
<dbReference type="Pfam" id="PF07715">
    <property type="entry name" value="Plug"/>
    <property type="match status" value="1"/>
</dbReference>
<keyword evidence="3" id="KW-1185">Reference proteome</keyword>
<name>A0ABT5YGP4_9GAMM</name>
<accession>A0ABT5YGP4</accession>
<dbReference type="SUPFAM" id="SSF56935">
    <property type="entry name" value="Porins"/>
    <property type="match status" value="1"/>
</dbReference>
<reference evidence="2" key="1">
    <citation type="submission" date="2022-07" db="EMBL/GenBank/DDBJ databases">
        <title>Marinobacter iranensis a new bacterium isolate from a hipersaline lake in Iran.</title>
        <authorList>
            <person name="Mohammad A.M.A."/>
            <person name="Cristina S.-P."/>
            <person name="Antonio V."/>
        </authorList>
    </citation>
    <scope>NUCLEOTIDE SEQUENCE</scope>
    <source>
        <strain evidence="2">71-i</strain>
    </source>
</reference>
<dbReference type="Proteomes" id="UP001143391">
    <property type="component" value="Unassembled WGS sequence"/>
</dbReference>
<comment type="caution">
    <text evidence="2">The sequence shown here is derived from an EMBL/GenBank/DDBJ whole genome shotgun (WGS) entry which is preliminary data.</text>
</comment>
<dbReference type="PANTHER" id="PTHR47234:SF2">
    <property type="entry name" value="TONB-DEPENDENT RECEPTOR"/>
    <property type="match status" value="1"/>
</dbReference>
<organism evidence="2 3">
    <name type="scientific">Marinobacter iranensis</name>
    <dbReference type="NCBI Taxonomy" id="2962607"/>
    <lineage>
        <taxon>Bacteria</taxon>
        <taxon>Pseudomonadati</taxon>
        <taxon>Pseudomonadota</taxon>
        <taxon>Gammaproteobacteria</taxon>
        <taxon>Pseudomonadales</taxon>
        <taxon>Marinobacteraceae</taxon>
        <taxon>Marinobacter</taxon>
    </lineage>
</organism>
<feature type="domain" description="TonB-dependent receptor plug" evidence="1">
    <location>
        <begin position="3"/>
        <end position="79"/>
    </location>
</feature>
<dbReference type="PANTHER" id="PTHR47234">
    <property type="match status" value="1"/>
</dbReference>
<keyword evidence="2" id="KW-0675">Receptor</keyword>
<dbReference type="InterPro" id="IPR037066">
    <property type="entry name" value="Plug_dom_sf"/>
</dbReference>
<proteinExistence type="predicted"/>